<dbReference type="AlphaFoldDB" id="A0A3C1KTI8"/>
<name>A0A3C1KTI8_9GAMM</name>
<proteinExistence type="predicted"/>
<gene>
    <name evidence="1" type="ORF">DCP75_17680</name>
</gene>
<feature type="non-terminal residue" evidence="1">
    <location>
        <position position="92"/>
    </location>
</feature>
<evidence type="ECO:0000313" key="2">
    <source>
        <dbReference type="Proteomes" id="UP000259273"/>
    </source>
</evidence>
<comment type="caution">
    <text evidence="1">The sequence shown here is derived from an EMBL/GenBank/DDBJ whole genome shotgun (WGS) entry which is preliminary data.</text>
</comment>
<dbReference type="Proteomes" id="UP000259273">
    <property type="component" value="Unassembled WGS sequence"/>
</dbReference>
<accession>A0A3C1KTI8</accession>
<organism evidence="1 2">
    <name type="scientific">Haliea salexigens</name>
    <dbReference type="NCBI Taxonomy" id="287487"/>
    <lineage>
        <taxon>Bacteria</taxon>
        <taxon>Pseudomonadati</taxon>
        <taxon>Pseudomonadota</taxon>
        <taxon>Gammaproteobacteria</taxon>
        <taxon>Cellvibrionales</taxon>
        <taxon>Halieaceae</taxon>
        <taxon>Haliea</taxon>
    </lineage>
</organism>
<reference evidence="1 2" key="1">
    <citation type="journal article" date="2018" name="Nat. Biotechnol.">
        <title>A standardized bacterial taxonomy based on genome phylogeny substantially revises the tree of life.</title>
        <authorList>
            <person name="Parks D.H."/>
            <person name="Chuvochina M."/>
            <person name="Waite D.W."/>
            <person name="Rinke C."/>
            <person name="Skarshewski A."/>
            <person name="Chaumeil P.A."/>
            <person name="Hugenholtz P."/>
        </authorList>
    </citation>
    <scope>NUCLEOTIDE SEQUENCE [LARGE SCALE GENOMIC DNA]</scope>
    <source>
        <strain evidence="1">UBA9158</strain>
    </source>
</reference>
<protein>
    <submittedName>
        <fullName evidence="1">TIGR03016 family PEP-CTERM system-associated outer membrane protein</fullName>
    </submittedName>
</protein>
<dbReference type="EMBL" id="DMND01000238">
    <property type="protein sequence ID" value="HAN29516.1"/>
    <property type="molecule type" value="Genomic_DNA"/>
</dbReference>
<evidence type="ECO:0000313" key="1">
    <source>
        <dbReference type="EMBL" id="HAN29516.1"/>
    </source>
</evidence>
<sequence length="92" mass="9960">MSVGGYYSDNICLAPNNKEGKAVATARPDVSVTGRGARGNVNLQAAVEYNSLGDSDLECETGQASQLSNRKSFIPSVRFNSDYELVEEWLQV</sequence>